<name>A0A1X1VET0_MYCGS</name>
<organism evidence="4 5">
    <name type="scientific">Mycobacterium gastri</name>
    <dbReference type="NCBI Taxonomy" id="1777"/>
    <lineage>
        <taxon>Bacteria</taxon>
        <taxon>Bacillati</taxon>
        <taxon>Actinomycetota</taxon>
        <taxon>Actinomycetes</taxon>
        <taxon>Mycobacteriales</taxon>
        <taxon>Mycobacteriaceae</taxon>
        <taxon>Mycobacterium</taxon>
    </lineage>
</organism>
<dbReference type="InterPro" id="IPR029044">
    <property type="entry name" value="Nucleotide-diphossugar_trans"/>
</dbReference>
<keyword evidence="1" id="KW-0808">Transferase</keyword>
<sequence>MREIQIIILAAGLGTRLGLPLPKPLTPLVDGRSILRHQLDNLRQAFADAARIAVVVGFRYDLILEAEPEVRFVYNERYDETNTARSLLKALRSSHSGGVLWLNGDVVFDPRLLERAQALIETDRTFACVNTAAVGEEEVKYRTDADGYLTELSKSVIDGHGEAVGINYVASTDKAALIEHLERCTDQDFFERGMESAIMEGRLRVQALDISDYFVVEVDFADDLERANTEVSRIVTPAA</sequence>
<evidence type="ECO:0000256" key="1">
    <source>
        <dbReference type="ARBA" id="ARBA00022679"/>
    </source>
</evidence>
<protein>
    <submittedName>
        <fullName evidence="4">UDP-N-acetylglucosamine pyrophosphorylase</fullName>
    </submittedName>
</protein>
<evidence type="ECO:0000259" key="3">
    <source>
        <dbReference type="Pfam" id="PF12804"/>
    </source>
</evidence>
<dbReference type="Proteomes" id="UP000193738">
    <property type="component" value="Unassembled WGS sequence"/>
</dbReference>
<proteinExistence type="predicted"/>
<dbReference type="Pfam" id="PF12804">
    <property type="entry name" value="NTP_transf_3"/>
    <property type="match status" value="1"/>
</dbReference>
<evidence type="ECO:0000313" key="4">
    <source>
        <dbReference type="EMBL" id="ORV67448.1"/>
    </source>
</evidence>
<dbReference type="CDD" id="cd02523">
    <property type="entry name" value="PC_cytidylyltransferase"/>
    <property type="match status" value="1"/>
</dbReference>
<gene>
    <name evidence="4" type="ORF">AWC07_01015</name>
</gene>
<dbReference type="Gene3D" id="3.90.550.10">
    <property type="entry name" value="Spore Coat Polysaccharide Biosynthesis Protein SpsA, Chain A"/>
    <property type="match status" value="1"/>
</dbReference>
<dbReference type="STRING" id="1777.AWC07_01015"/>
<keyword evidence="5" id="KW-1185">Reference proteome</keyword>
<dbReference type="GO" id="GO:0016779">
    <property type="term" value="F:nucleotidyltransferase activity"/>
    <property type="evidence" value="ECO:0007669"/>
    <property type="project" value="UniProtKB-KW"/>
</dbReference>
<dbReference type="InterPro" id="IPR025877">
    <property type="entry name" value="MobA-like_NTP_Trfase"/>
</dbReference>
<dbReference type="PANTHER" id="PTHR43584">
    <property type="entry name" value="NUCLEOTIDYL TRANSFERASE"/>
    <property type="match status" value="1"/>
</dbReference>
<accession>A0A1X1VET0</accession>
<comment type="caution">
    <text evidence="4">The sequence shown here is derived from an EMBL/GenBank/DDBJ whole genome shotgun (WGS) entry which is preliminary data.</text>
</comment>
<dbReference type="EMBL" id="LQOX01000111">
    <property type="protein sequence ID" value="ORV67448.1"/>
    <property type="molecule type" value="Genomic_DNA"/>
</dbReference>
<dbReference type="InterPro" id="IPR050065">
    <property type="entry name" value="GlmU-like"/>
</dbReference>
<dbReference type="AlphaFoldDB" id="A0A1X1VET0"/>
<reference evidence="4 5" key="1">
    <citation type="submission" date="2016-01" db="EMBL/GenBank/DDBJ databases">
        <title>The new phylogeny of the genus Mycobacterium.</title>
        <authorList>
            <person name="Tarcisio F."/>
            <person name="Conor M."/>
            <person name="Antonella G."/>
            <person name="Elisabetta G."/>
            <person name="Giulia F.S."/>
            <person name="Sara T."/>
            <person name="Anna F."/>
            <person name="Clotilde B."/>
            <person name="Roberto B."/>
            <person name="Veronica D.S."/>
            <person name="Fabio R."/>
            <person name="Monica P."/>
            <person name="Olivier J."/>
            <person name="Enrico T."/>
            <person name="Nicola S."/>
        </authorList>
    </citation>
    <scope>NUCLEOTIDE SEQUENCE [LARGE SCALE GENOMIC DNA]</scope>
    <source>
        <strain evidence="4 5">DSM 43505</strain>
    </source>
</reference>
<dbReference type="SUPFAM" id="SSF53448">
    <property type="entry name" value="Nucleotide-diphospho-sugar transferases"/>
    <property type="match status" value="1"/>
</dbReference>
<evidence type="ECO:0000313" key="5">
    <source>
        <dbReference type="Proteomes" id="UP000193738"/>
    </source>
</evidence>
<dbReference type="PANTHER" id="PTHR43584:SF8">
    <property type="entry name" value="N-ACETYLMURAMATE ALPHA-1-PHOSPHATE URIDYLYLTRANSFERASE"/>
    <property type="match status" value="1"/>
</dbReference>
<evidence type="ECO:0000256" key="2">
    <source>
        <dbReference type="ARBA" id="ARBA00022695"/>
    </source>
</evidence>
<feature type="domain" description="MobA-like NTP transferase" evidence="3">
    <location>
        <begin position="7"/>
        <end position="145"/>
    </location>
</feature>
<dbReference type="RefSeq" id="WP_036410076.1">
    <property type="nucleotide sequence ID" value="NZ_LQOX01000111.1"/>
</dbReference>
<keyword evidence="2" id="KW-0548">Nucleotidyltransferase</keyword>